<evidence type="ECO:0000313" key="6">
    <source>
        <dbReference type="Proteomes" id="UP000221918"/>
    </source>
</evidence>
<organism evidence="4 7">
    <name type="scientific">Bacillus pseudomycoides</name>
    <dbReference type="NCBI Taxonomy" id="64104"/>
    <lineage>
        <taxon>Bacteria</taxon>
        <taxon>Bacillati</taxon>
        <taxon>Bacillota</taxon>
        <taxon>Bacilli</taxon>
        <taxon>Bacillales</taxon>
        <taxon>Bacillaceae</taxon>
        <taxon>Bacillus</taxon>
        <taxon>Bacillus cereus group</taxon>
    </lineage>
</organism>
<evidence type="ECO:0000256" key="2">
    <source>
        <dbReference type="ARBA" id="ARBA00022723"/>
    </source>
</evidence>
<feature type="binding site" evidence="3">
    <location>
        <position position="136"/>
    </location>
    <ligand>
        <name>a divalent metal cation</name>
        <dbReference type="ChEBI" id="CHEBI:60240"/>
    </ligand>
</feature>
<dbReference type="Gene3D" id="1.20.120.450">
    <property type="entry name" value="dinb family like domain"/>
    <property type="match status" value="1"/>
</dbReference>
<evidence type="ECO:0000256" key="3">
    <source>
        <dbReference type="PIRSR" id="PIRSR607837-1"/>
    </source>
</evidence>
<dbReference type="EMBL" id="VLYX01000007">
    <property type="protein sequence ID" value="MDR4326110.1"/>
    <property type="molecule type" value="Genomic_DNA"/>
</dbReference>
<sequence length="170" mass="20115">MKQYMIKQFDYHTWANKRILEHLRELPKEVYYQEVQSVFPSIEKVLIHIYVVDCVWLHVLNGKSMAEALQVGKELQEQVENKTMDELKNLFHKVTQQYKVFLDKQKDMNQVILLDNPYAGRLKTSVSELVQHVVNHGTYHRGNITAMLRQLGYPSTMTDFVFYLHAEQKS</sequence>
<protein>
    <submittedName>
        <fullName evidence="4">Damage-inducible protein DinB</fullName>
    </submittedName>
</protein>
<accession>A0AAJ2DJT1</accession>
<evidence type="ECO:0000313" key="4">
    <source>
        <dbReference type="EMBL" id="MDR4326110.1"/>
    </source>
</evidence>
<dbReference type="SUPFAM" id="SSF109854">
    <property type="entry name" value="DinB/YfiT-like putative metalloenzymes"/>
    <property type="match status" value="1"/>
</dbReference>
<evidence type="ECO:0000313" key="5">
    <source>
        <dbReference type="EMBL" id="PHE86712.1"/>
    </source>
</evidence>
<feature type="binding site" evidence="3">
    <location>
        <position position="48"/>
    </location>
    <ligand>
        <name>a divalent metal cation</name>
        <dbReference type="ChEBI" id="CHEBI:60240"/>
    </ligand>
</feature>
<dbReference type="PANTHER" id="PTHR37302:SF1">
    <property type="entry name" value="PROTEIN DINB"/>
    <property type="match status" value="1"/>
</dbReference>
<dbReference type="PANTHER" id="PTHR37302">
    <property type="entry name" value="SLR1116 PROTEIN"/>
    <property type="match status" value="1"/>
</dbReference>
<reference evidence="5 6" key="1">
    <citation type="submission" date="2017-09" db="EMBL/GenBank/DDBJ databases">
        <title>Large-scale bioinformatics analysis of Bacillus genomes uncovers conserved roles of natural products in bacterial physiology.</title>
        <authorList>
            <consortium name="Agbiome Team Llc"/>
            <person name="Bleich R.M."/>
            <person name="Grubbs K.J."/>
            <person name="Santa Maria K.C."/>
            <person name="Allen S.E."/>
            <person name="Farag S."/>
            <person name="Shank E.A."/>
            <person name="Bowers A."/>
        </authorList>
    </citation>
    <scope>NUCLEOTIDE SEQUENCE [LARGE SCALE GENOMIC DNA]</scope>
    <source>
        <strain evidence="5 6">AFS037265</strain>
    </source>
</reference>
<dbReference type="AlphaFoldDB" id="A0AAJ2DJT1"/>
<dbReference type="GO" id="GO:0046872">
    <property type="term" value="F:metal ion binding"/>
    <property type="evidence" value="ECO:0007669"/>
    <property type="project" value="UniProtKB-KW"/>
</dbReference>
<dbReference type="Proteomes" id="UP000221918">
    <property type="component" value="Unassembled WGS sequence"/>
</dbReference>
<dbReference type="RefSeq" id="WP_003207154.1">
    <property type="nucleotide sequence ID" value="NZ_CM000744.1"/>
</dbReference>
<evidence type="ECO:0000256" key="1">
    <source>
        <dbReference type="ARBA" id="ARBA00008635"/>
    </source>
</evidence>
<keyword evidence="2 3" id="KW-0479">Metal-binding</keyword>
<reference evidence="4" key="2">
    <citation type="submission" date="2019-07" db="EMBL/GenBank/DDBJ databases">
        <title>Phylogenomic Reclassification of ATCC Bacillus Strains and Various Taxa within the Genus Bacillus.</title>
        <authorList>
            <person name="Riojas M.A."/>
            <person name="Frank A.M."/>
            <person name="Fenn S.L."/>
            <person name="King S.P."/>
            <person name="Brower S.M."/>
            <person name="Hazbon M.H."/>
        </authorList>
    </citation>
    <scope>NUCLEOTIDE SEQUENCE</scope>
    <source>
        <strain evidence="4">NR-12239</strain>
    </source>
</reference>
<evidence type="ECO:0000313" key="7">
    <source>
        <dbReference type="Proteomes" id="UP001248134"/>
    </source>
</evidence>
<dbReference type="EMBL" id="NUTL01000181">
    <property type="protein sequence ID" value="PHE86712.1"/>
    <property type="molecule type" value="Genomic_DNA"/>
</dbReference>
<dbReference type="Proteomes" id="UP001248134">
    <property type="component" value="Unassembled WGS sequence"/>
</dbReference>
<dbReference type="Pfam" id="PF05163">
    <property type="entry name" value="DinB"/>
    <property type="match status" value="1"/>
</dbReference>
<dbReference type="InterPro" id="IPR034660">
    <property type="entry name" value="DinB/YfiT-like"/>
</dbReference>
<proteinExistence type="inferred from homology"/>
<comment type="similarity">
    <text evidence="1">Belongs to the DinB family.</text>
</comment>
<feature type="binding site" evidence="3">
    <location>
        <position position="140"/>
    </location>
    <ligand>
        <name>a divalent metal cation</name>
        <dbReference type="ChEBI" id="CHEBI:60240"/>
    </ligand>
</feature>
<comment type="caution">
    <text evidence="4">The sequence shown here is derived from an EMBL/GenBank/DDBJ whole genome shotgun (WGS) entry which is preliminary data.</text>
</comment>
<gene>
    <name evidence="5" type="ORF">COF81_28010</name>
    <name evidence="4" type="ORF">FOS08_09135</name>
</gene>
<dbReference type="InterPro" id="IPR007837">
    <property type="entry name" value="DinB"/>
</dbReference>
<name>A0AAJ2DJT1_9BACI</name>